<evidence type="ECO:0000256" key="1">
    <source>
        <dbReference type="SAM" id="MobiDB-lite"/>
    </source>
</evidence>
<organism evidence="2 3">
    <name type="scientific">Rhizophagus irregularis</name>
    <dbReference type="NCBI Taxonomy" id="588596"/>
    <lineage>
        <taxon>Eukaryota</taxon>
        <taxon>Fungi</taxon>
        <taxon>Fungi incertae sedis</taxon>
        <taxon>Mucoromycota</taxon>
        <taxon>Glomeromycotina</taxon>
        <taxon>Glomeromycetes</taxon>
        <taxon>Glomerales</taxon>
        <taxon>Glomeraceae</taxon>
        <taxon>Rhizophagus</taxon>
    </lineage>
</organism>
<dbReference type="VEuPathDB" id="FungiDB:RhiirA1_482787"/>
<reference evidence="2 3" key="1">
    <citation type="submission" date="2017-10" db="EMBL/GenBank/DDBJ databases">
        <title>Extensive intraspecific genome diversity in a model arbuscular mycorrhizal fungus.</title>
        <authorList>
            <person name="Chen E.C.H."/>
            <person name="Morin E."/>
            <person name="Baudet D."/>
            <person name="Noel J."/>
            <person name="Ndikumana S."/>
            <person name="Charron P."/>
            <person name="St-Onge C."/>
            <person name="Giorgi J."/>
            <person name="Grigoriev I.V."/>
            <person name="Roux C."/>
            <person name="Martin F.M."/>
            <person name="Corradi N."/>
        </authorList>
    </citation>
    <scope>NUCLEOTIDE SEQUENCE [LARGE SCALE GENOMIC DNA]</scope>
    <source>
        <strain evidence="2 3">A1</strain>
    </source>
</reference>
<proteinExistence type="predicted"/>
<feature type="region of interest" description="Disordered" evidence="1">
    <location>
        <begin position="49"/>
        <end position="102"/>
    </location>
</feature>
<gene>
    <name evidence="2" type="ORF">RhiirA1_482787</name>
</gene>
<evidence type="ECO:0000313" key="3">
    <source>
        <dbReference type="Proteomes" id="UP000232688"/>
    </source>
</evidence>
<dbReference type="EMBL" id="LLXH01006826">
    <property type="protein sequence ID" value="PKC51869.1"/>
    <property type="molecule type" value="Genomic_DNA"/>
</dbReference>
<comment type="caution">
    <text evidence="2">The sequence shown here is derived from an EMBL/GenBank/DDBJ whole genome shotgun (WGS) entry which is preliminary data.</text>
</comment>
<sequence>MPVMNIAKSRGGGKSVGDTGYSAIIIPNDLPQHNNNLRAWERTHITTKNKKRVKRFTTSRSSNSTSNTVNLSPTLDSSSIPTAANSSALPRRHPFMSRVPNS</sequence>
<feature type="compositionally biased region" description="Low complexity" evidence="1">
    <location>
        <begin position="58"/>
        <end position="74"/>
    </location>
</feature>
<feature type="compositionally biased region" description="Polar residues" evidence="1">
    <location>
        <begin position="75"/>
        <end position="88"/>
    </location>
</feature>
<dbReference type="AlphaFoldDB" id="A0A2N0QLD7"/>
<name>A0A2N0QLD7_9GLOM</name>
<evidence type="ECO:0000313" key="2">
    <source>
        <dbReference type="EMBL" id="PKC51869.1"/>
    </source>
</evidence>
<protein>
    <submittedName>
        <fullName evidence="2">Uncharacterized protein</fullName>
    </submittedName>
</protein>
<reference evidence="2 3" key="2">
    <citation type="submission" date="2017-10" db="EMBL/GenBank/DDBJ databases">
        <title>Genome analyses suggest a sexual origin of heterokaryosis in a supposedly ancient asexual fungus.</title>
        <authorList>
            <person name="Corradi N."/>
            <person name="Sedzielewska K."/>
            <person name="Noel J."/>
            <person name="Charron P."/>
            <person name="Farinelli L."/>
            <person name="Marton T."/>
            <person name="Kruger M."/>
            <person name="Pelin A."/>
            <person name="Brachmann A."/>
            <person name="Corradi N."/>
        </authorList>
    </citation>
    <scope>NUCLEOTIDE SEQUENCE [LARGE SCALE GENOMIC DNA]</scope>
    <source>
        <strain evidence="2 3">A1</strain>
    </source>
</reference>
<accession>A0A2N0QLD7</accession>
<dbReference type="Proteomes" id="UP000232688">
    <property type="component" value="Unassembled WGS sequence"/>
</dbReference>